<accession>A0A081A2L5</accession>
<feature type="region of interest" description="Disordered" evidence="4">
    <location>
        <begin position="468"/>
        <end position="494"/>
    </location>
</feature>
<dbReference type="InterPro" id="IPR002110">
    <property type="entry name" value="Ankyrin_rpt"/>
</dbReference>
<gene>
    <name evidence="5" type="ORF">F444_10909</name>
</gene>
<evidence type="ECO:0008006" key="7">
    <source>
        <dbReference type="Google" id="ProtNLM"/>
    </source>
</evidence>
<feature type="repeat" description="ANK" evidence="3">
    <location>
        <begin position="2024"/>
        <end position="2056"/>
    </location>
</feature>
<dbReference type="InterPro" id="IPR036770">
    <property type="entry name" value="Ankyrin_rpt-contain_sf"/>
</dbReference>
<dbReference type="Proteomes" id="UP000028582">
    <property type="component" value="Unassembled WGS sequence"/>
</dbReference>
<dbReference type="EMBL" id="ANJA01001958">
    <property type="protein sequence ID" value="ETO73126.1"/>
    <property type="molecule type" value="Genomic_DNA"/>
</dbReference>
<feature type="repeat" description="ANK" evidence="3">
    <location>
        <begin position="722"/>
        <end position="754"/>
    </location>
</feature>
<dbReference type="PROSITE" id="PS50088">
    <property type="entry name" value="ANK_REPEAT"/>
    <property type="match status" value="11"/>
</dbReference>
<feature type="repeat" description="ANK" evidence="3">
    <location>
        <begin position="1278"/>
        <end position="1304"/>
    </location>
</feature>
<dbReference type="GO" id="GO:0005737">
    <property type="term" value="C:cytoplasm"/>
    <property type="evidence" value="ECO:0007669"/>
    <property type="project" value="TreeGrafter"/>
</dbReference>
<name>A0A081A2L5_PHYNI</name>
<feature type="repeat" description="ANK" evidence="3">
    <location>
        <begin position="1209"/>
        <end position="1235"/>
    </location>
</feature>
<feature type="repeat" description="ANK" evidence="3">
    <location>
        <begin position="1444"/>
        <end position="1476"/>
    </location>
</feature>
<keyword evidence="2 3" id="KW-0040">ANK repeat</keyword>
<dbReference type="OrthoDB" id="823504at2759"/>
<keyword evidence="1" id="KW-0677">Repeat</keyword>
<reference evidence="5 6" key="1">
    <citation type="submission" date="2013-11" db="EMBL/GenBank/DDBJ databases">
        <title>The Genome Sequence of Phytophthora parasitica P1976.</title>
        <authorList>
            <consortium name="The Broad Institute Genomics Platform"/>
            <person name="Russ C."/>
            <person name="Tyler B."/>
            <person name="Panabieres F."/>
            <person name="Shan W."/>
            <person name="Tripathy S."/>
            <person name="Grunwald N."/>
            <person name="Machado M."/>
            <person name="Johnson C.S."/>
            <person name="Walker B."/>
            <person name="Young S."/>
            <person name="Zeng Q."/>
            <person name="Gargeya S."/>
            <person name="Fitzgerald M."/>
            <person name="Haas B."/>
            <person name="Abouelleil A."/>
            <person name="Allen A.W."/>
            <person name="Alvarado L."/>
            <person name="Arachchi H.M."/>
            <person name="Berlin A.M."/>
            <person name="Chapman S.B."/>
            <person name="Gainer-Dewar J."/>
            <person name="Goldberg J."/>
            <person name="Griggs A."/>
            <person name="Gujja S."/>
            <person name="Hansen M."/>
            <person name="Howarth C."/>
            <person name="Imamovic A."/>
            <person name="Ireland A."/>
            <person name="Larimer J."/>
            <person name="McCowan C."/>
            <person name="Murphy C."/>
            <person name="Pearson M."/>
            <person name="Poon T.W."/>
            <person name="Priest M."/>
            <person name="Roberts A."/>
            <person name="Saif S."/>
            <person name="Shea T."/>
            <person name="Sisk P."/>
            <person name="Sykes S."/>
            <person name="Wortman J."/>
            <person name="Nusbaum C."/>
            <person name="Birren B."/>
        </authorList>
    </citation>
    <scope>NUCLEOTIDE SEQUENCE [LARGE SCALE GENOMIC DNA]</scope>
    <source>
        <strain evidence="5 6">P1976</strain>
    </source>
</reference>
<feature type="repeat" description="ANK" evidence="3">
    <location>
        <begin position="875"/>
        <end position="907"/>
    </location>
</feature>
<evidence type="ECO:0000313" key="5">
    <source>
        <dbReference type="EMBL" id="ETO73126.1"/>
    </source>
</evidence>
<evidence type="ECO:0000256" key="4">
    <source>
        <dbReference type="SAM" id="MobiDB-lite"/>
    </source>
</evidence>
<sequence>MGIRSTRPLPLAHAELVLAPFFKRRFRSWHLDHVRLALQRYRLLTTRYCVDALQLSTILGIKEKKLVDDIMRLFLPRTPTRVQCMVDVMEVLIALVLVCQAPSMLQRFELIFDIVDLEAKGAISTTDLIMLCGAVGRTIMKLFEYTVKPEQHAAMTYTTDVLDSLGVSRNESIGKETLCKFMVSDRFAVHYTKQCTGEDKPKLYVMMEKESEFLGAIEFSDEKHLQTTSLKTVRDMIHAQVHRVPEDFSFLCQGREVRKVWEVDRRAWTVLPFALRGSPGLRTDIMARNRGHERPKVVSPFEFRYMCNLIRRYKKSVHDIKPVYKHRAYRLRRNAPRKQLEAAVEWRVATTWSGEWLYEQELVKSTSKPGILKSLRTKARPEQGVLMVKSHFGEILSTYSMVDTANESNKCNQLESAPLDGTPSTFSKPEQRMQRIVSLSLRERKREDKLRKQKMQWKARLIAMEAQHQMETKSSSVDGKRSRQSVTRTTKDVSNTSSVKPVLVHIGEDNVLPSRLVRCEQKKRPRPKKLKWKTWRWDVPGRLLSSLPPRRKMMKVSKISDDISLVTPFGTSTNQELGLGKFLSSTNIFLEDDEVEVFPVLIIRPVGEQICVNEHLNGDLEHVPLPSTASVDESPVENVLKKPLFANKVYLTEFEYEISASESNYEALYQHVASGSLQDAIRLNRRDACGRTMLHDAAEFGHSNLMELLLKARVLLDVKDSRGDTPLHHAARHGRLKEVSMLLREHATPWLPNAEGKSPLYCALETAATSRGRAIARSDGKCPEANAVDERRNFLASRTYPQLHQVIDLLWDNYKLEHLVRKDGYDHTNCLELEKQVYGDMIQACHDGNLLRVQRLVELDKRPALQYINDQMEILKRTALHEATEQGHTATVDLLLKIGADGFLTDQRLQAPLHLAASKGYDKIAKCLVSKFPQTVAYQDIAGCTPLHLAIQHKHWSIAADLISAIRSSGDIMYHDTGAWCNAQGRSMHCLDLQDLHGYTALHYACIHGKFKMCEALVNAGATTTILQCQYRIQTGTPHLLGVWWKGAVKRIGNRKSLMKEADQIHVFDVAAAEQVIQGCKQNISNYQERLAVLDLLLSRENVDGPNREKPNLVKMVPSPLFHVAAQLAGVNISIAVEMCRQLHKLRVEINQPHSRTGETVLLQECKRICSTANIYSSSLHADGTMDELALARCLLELEANVDLANEINGESPLGCAAWYGHLPLMDLLLEAGADKDGFLRRCSFSPLHFAALGNNVACAKMLIGKSAIVNVGMPPANAETPLYFAIRSKSVEMVDLLLRSNADPCSPCTVQRGGSSFGIILSLPDMHISQKDEGANARYEEIDKALIVASPLTFGLLVAQSIKEFSVPEQLSCTVERSRRQTELKEMERICVMVAERLLEVNGGSKGIVSRNDICLACQVGFWELVQMLLTQQISLSNAPSVHDMNALHLAAAAGQTKAVTALVASGMNVNCITRSDSSRPRRSKARRSWYEWIGCGHRGALFYALVNGHTETAAKLLVLGAKAELTIPHLRKRHGKAYYIDNERKELFVVRFIVSKAMSKAPRTKFLEESMGKDDGCRPSGDEASAHLIHLIETSINQRVPLLHLTVALGHSTLVRALVEAGMTLFSGVDADFISQTRMDGANEPLETVIHIAIAYGHLTTMEYFGKLVQNNFPGFFHREGKIFKSLLITACEAHQAQILHFLVRHDGVDGGGFTYEACKDEFQSALCTCATFQFVEGFEVLVQHGASPDVNVLVSLLKGLALSSKSARASRQINSLYEALEWDDCDHRSSFTFWGERRPYDFKRNSVKVAIKLLELILSSEFVDDINEFMGPSPIYELILKILVICSRYGLWFVLDRIFVRHQNYFVDVTSAWKPVLVRAVKSTFIFHRAALDNQMNLVAFFLRLGVPVNLRLGKTNLTRCPIWYAASSGSLEVFLVLALHSELFVKDLELDAHHKLDFANWPLVFRSIDESQGTLSTANTTCRWQNLSAFSCIELPRKHTKGLLIQKFINYGLLISRGHSDTSLLHHACRRGELIAVQALVEAGADLAATNREGNTPLEIASGRKDGFGLAIVRHLLSAIAHRNLPYAPSIIDRALIRCFAQESPYTLRIAQVLLDAGASARFSCDATEGEVKVCGAAQISAVFYALKSVNSAGVRLLLKHGAIITVALSEVFLTPFTIDAKHSVKYHWKRFSKYLKHNSGKKIMLDIEAIMKILLEKEVFQSAMNSDLIHQMLTSASALAATIAQAVDDNKRFWGIVSSILDKYPKEASSRKAEWNQKAALHYAVASLELPIVSKLAELRGFDLIAEDENKQTPLHLAAVGGDETICRVLLGKLHSNTAKATAIDVQDVRGRTALHLAVIHGHEAIASMLLAAGASLTIRCRDGLTALLYAAKCNRLAILITLYSRAQPKPHDALLTVNHEAGIFVAAQYGAFPVVRWFINLYEDENKTGEQNTAALRGKRLIFGMKCCVGRSILHYAAIHGDVDTLGSLKMAEGDSTNEPLDVVNTRDKFGYTPLMYAVAFGNLRAVRLLCEFGADPYTSIDHSGEPGAHPYTIGFDIAGLLQWFALPGWYSFACRNLPRQQKKSLIRSTSIDDDYFWHSSYSNRKKSDKPLVEWRCKWERPLEWRTRRKKQIRTSMRSWRFPHRSIFDYACEIGNEQIVDFLVNLRLPQIFRGLAYQAQRRNFMQAVRWNRLEIIKTLVTSAAGNTVIESTTGNHFVDFLEAGIECAVSRGLEDMAIYLVDQWQGIKENGRDGATPSAFAFQFASAFQVACIRRLPRLMERMIERGGEEIVEFHLNEGPALVYAFAFGYVDIAELLLRNGADPAIATATYAVPSSRKWVEFGCPKSVCVSWQPQISEGRMRTKGPAFVGPLSVYETPTPRLPVDDLCQIFADVTLSNNEPGQSTLYDDVVSLQDTTIELEFKHVASYDADDPADAEKSSEDIRPGEALQE</sequence>
<feature type="repeat" description="ANK" evidence="3">
    <location>
        <begin position="997"/>
        <end position="1029"/>
    </location>
</feature>
<dbReference type="SMART" id="SM00248">
    <property type="entry name" value="ANK"/>
    <property type="match status" value="29"/>
</dbReference>
<dbReference type="Pfam" id="PF12796">
    <property type="entry name" value="Ank_2"/>
    <property type="match status" value="5"/>
</dbReference>
<proteinExistence type="predicted"/>
<feature type="repeat" description="ANK" evidence="3">
    <location>
        <begin position="2315"/>
        <end position="2336"/>
    </location>
</feature>
<feature type="repeat" description="ANK" evidence="3">
    <location>
        <begin position="2516"/>
        <end position="2542"/>
    </location>
</feature>
<dbReference type="Gene3D" id="1.25.40.20">
    <property type="entry name" value="Ankyrin repeat-containing domain"/>
    <property type="match status" value="9"/>
</dbReference>
<dbReference type="PANTHER" id="PTHR24198">
    <property type="entry name" value="ANKYRIN REPEAT AND PROTEIN KINASE DOMAIN-CONTAINING PROTEIN"/>
    <property type="match status" value="1"/>
</dbReference>
<dbReference type="PANTHER" id="PTHR24198:SF165">
    <property type="entry name" value="ANKYRIN REPEAT-CONTAINING PROTEIN-RELATED"/>
    <property type="match status" value="1"/>
</dbReference>
<dbReference type="PROSITE" id="PS50297">
    <property type="entry name" value="ANK_REP_REGION"/>
    <property type="match status" value="11"/>
</dbReference>
<evidence type="ECO:0000256" key="1">
    <source>
        <dbReference type="ARBA" id="ARBA00022737"/>
    </source>
</evidence>
<feature type="repeat" description="ANK" evidence="3">
    <location>
        <begin position="2355"/>
        <end position="2387"/>
    </location>
</feature>
<evidence type="ECO:0000256" key="3">
    <source>
        <dbReference type="PROSITE-ProRule" id="PRU00023"/>
    </source>
</evidence>
<evidence type="ECO:0000256" key="2">
    <source>
        <dbReference type="ARBA" id="ARBA00023043"/>
    </source>
</evidence>
<dbReference type="Pfam" id="PF00023">
    <property type="entry name" value="Ank"/>
    <property type="match status" value="1"/>
</dbReference>
<organism evidence="5 6">
    <name type="scientific">Phytophthora nicotianae P1976</name>
    <dbReference type="NCBI Taxonomy" id="1317066"/>
    <lineage>
        <taxon>Eukaryota</taxon>
        <taxon>Sar</taxon>
        <taxon>Stramenopiles</taxon>
        <taxon>Oomycota</taxon>
        <taxon>Peronosporomycetes</taxon>
        <taxon>Peronosporales</taxon>
        <taxon>Peronosporaceae</taxon>
        <taxon>Phytophthora</taxon>
    </lineage>
</organism>
<comment type="caution">
    <text evidence="5">The sequence shown here is derived from an EMBL/GenBank/DDBJ whole genome shotgun (WGS) entry which is preliminary data.</text>
</comment>
<feature type="region of interest" description="Disordered" evidence="4">
    <location>
        <begin position="2935"/>
        <end position="2957"/>
    </location>
</feature>
<protein>
    <recommendedName>
        <fullName evidence="7">Calmodulin</fullName>
    </recommendedName>
</protein>
<evidence type="ECO:0000313" key="6">
    <source>
        <dbReference type="Proteomes" id="UP000028582"/>
    </source>
</evidence>
<feature type="compositionally biased region" description="Basic and acidic residues" evidence="4">
    <location>
        <begin position="2941"/>
        <end position="2951"/>
    </location>
</feature>
<dbReference type="Pfam" id="PF13606">
    <property type="entry name" value="Ank_3"/>
    <property type="match status" value="1"/>
</dbReference>
<feature type="repeat" description="ANK" evidence="3">
    <location>
        <begin position="689"/>
        <end position="721"/>
    </location>
</feature>
<feature type="compositionally biased region" description="Polar residues" evidence="4">
    <location>
        <begin position="484"/>
        <end position="494"/>
    </location>
</feature>
<dbReference type="SUPFAM" id="SSF48403">
    <property type="entry name" value="Ankyrin repeat"/>
    <property type="match status" value="7"/>
</dbReference>